<dbReference type="Pfam" id="PF03358">
    <property type="entry name" value="FMN_red"/>
    <property type="match status" value="1"/>
</dbReference>
<evidence type="ECO:0000313" key="4">
    <source>
        <dbReference type="Proteomes" id="UP000063699"/>
    </source>
</evidence>
<dbReference type="SUPFAM" id="SSF52218">
    <property type="entry name" value="Flavoproteins"/>
    <property type="match status" value="1"/>
</dbReference>
<dbReference type="PANTHER" id="PTHR30546:SF23">
    <property type="entry name" value="FLAVOPROTEIN-LIKE PROTEIN YCP4-RELATED"/>
    <property type="match status" value="1"/>
</dbReference>
<comment type="similarity">
    <text evidence="1">Belongs to the WrbA family.</text>
</comment>
<accession>A0A0N9I493</accession>
<sequence length="209" mass="22206">MSSRIAVVYYSATGNVHASAEAIAQGAKDAGAEVRLRRVAETAPDSAIDKNDEWRAHLDATSDVPVATHDDLIWADGFALGSPTRFGNVSAQLKSFIDTTGGLWQAGHMAGKPLIGFTSSYELHGGQEATLISLYNVACHWGCIVVPTGYVDYDITHTAGGNPYGIGYVSGDVAAVKLEDHLSHARWQGTRLAQISAAVAPLRPEPHDH</sequence>
<dbReference type="InterPro" id="IPR010089">
    <property type="entry name" value="Flavoprotein_WrbA-like"/>
</dbReference>
<dbReference type="InterPro" id="IPR029039">
    <property type="entry name" value="Flavoprotein-like_sf"/>
</dbReference>
<feature type="domain" description="Flavodoxin-like" evidence="2">
    <location>
        <begin position="5"/>
        <end position="192"/>
    </location>
</feature>
<name>A0A0N9I493_9PSEU</name>
<dbReference type="RefSeq" id="WP_054291072.1">
    <property type="nucleotide sequence ID" value="NZ_CP012752.1"/>
</dbReference>
<evidence type="ECO:0000313" key="3">
    <source>
        <dbReference type="EMBL" id="ALG09168.1"/>
    </source>
</evidence>
<proteinExistence type="inferred from homology"/>
<dbReference type="FunFam" id="3.40.50.360:FF:000001">
    <property type="entry name" value="NAD(P)H dehydrogenase (Quinone) FQR1-like"/>
    <property type="match status" value="1"/>
</dbReference>
<dbReference type="KEGG" id="kphy:AOZ06_21635"/>
<dbReference type="OrthoDB" id="9801479at2"/>
<dbReference type="Proteomes" id="UP000063699">
    <property type="component" value="Chromosome"/>
</dbReference>
<dbReference type="NCBIfam" id="TIGR01755">
    <property type="entry name" value="flav_wrbA"/>
    <property type="match status" value="1"/>
</dbReference>
<dbReference type="InterPro" id="IPR005025">
    <property type="entry name" value="FMN_Rdtase-like_dom"/>
</dbReference>
<gene>
    <name evidence="3" type="ORF">AOZ06_21635</name>
</gene>
<dbReference type="GO" id="GO:0003955">
    <property type="term" value="F:NAD(P)H dehydrogenase (quinone) activity"/>
    <property type="evidence" value="ECO:0007669"/>
    <property type="project" value="InterPro"/>
</dbReference>
<dbReference type="STRING" id="860235.AOZ06_21635"/>
<dbReference type="GO" id="GO:0016020">
    <property type="term" value="C:membrane"/>
    <property type="evidence" value="ECO:0007669"/>
    <property type="project" value="TreeGrafter"/>
</dbReference>
<reference evidence="3 4" key="1">
    <citation type="submission" date="2015-07" db="EMBL/GenBank/DDBJ databases">
        <title>Genome sequencing of Kibdelosporangium phytohabitans.</title>
        <authorList>
            <person name="Qin S."/>
            <person name="Xing K."/>
        </authorList>
    </citation>
    <scope>NUCLEOTIDE SEQUENCE [LARGE SCALE GENOMIC DNA]</scope>
    <source>
        <strain evidence="3 4">KLBMP1111</strain>
    </source>
</reference>
<dbReference type="EMBL" id="CP012752">
    <property type="protein sequence ID" value="ALG09168.1"/>
    <property type="molecule type" value="Genomic_DNA"/>
</dbReference>
<evidence type="ECO:0000259" key="2">
    <source>
        <dbReference type="PROSITE" id="PS50902"/>
    </source>
</evidence>
<dbReference type="PANTHER" id="PTHR30546">
    <property type="entry name" value="FLAVODOXIN-RELATED PROTEIN WRBA-RELATED"/>
    <property type="match status" value="1"/>
</dbReference>
<dbReference type="GO" id="GO:0010181">
    <property type="term" value="F:FMN binding"/>
    <property type="evidence" value="ECO:0007669"/>
    <property type="project" value="InterPro"/>
</dbReference>
<dbReference type="NCBIfam" id="NF002999">
    <property type="entry name" value="PRK03767.1"/>
    <property type="match status" value="1"/>
</dbReference>
<dbReference type="PROSITE" id="PS50902">
    <property type="entry name" value="FLAVODOXIN_LIKE"/>
    <property type="match status" value="1"/>
</dbReference>
<keyword evidence="4" id="KW-1185">Reference proteome</keyword>
<organism evidence="3 4">
    <name type="scientific">Kibdelosporangium phytohabitans</name>
    <dbReference type="NCBI Taxonomy" id="860235"/>
    <lineage>
        <taxon>Bacteria</taxon>
        <taxon>Bacillati</taxon>
        <taxon>Actinomycetota</taxon>
        <taxon>Actinomycetes</taxon>
        <taxon>Pseudonocardiales</taxon>
        <taxon>Pseudonocardiaceae</taxon>
        <taxon>Kibdelosporangium</taxon>
    </lineage>
</organism>
<dbReference type="InterPro" id="IPR008254">
    <property type="entry name" value="Flavodoxin/NO_synth"/>
</dbReference>
<protein>
    <submittedName>
        <fullName evidence="3">NAD(P)H dehydrogenase</fullName>
    </submittedName>
</protein>
<dbReference type="Gene3D" id="3.40.50.360">
    <property type="match status" value="1"/>
</dbReference>
<dbReference type="AlphaFoldDB" id="A0A0N9I493"/>
<evidence type="ECO:0000256" key="1">
    <source>
        <dbReference type="ARBA" id="ARBA00006961"/>
    </source>
</evidence>